<sequence>MNGIDAKQAAAALSDIETIVRQVRQSRIYDLTSLILMQWGALVIAGYIASYAWPRAAGWVWIAVNVVGVAGTFAIGMLARRRSGVGFDARIPLALLLFLAFGYLNCYLGHFGPRELGVFWPIYFMTVYSIAGLWFGRAFVVIGVGIIILTLIGYFYVGPWFDLWMALVNGGGLILGGLWMRRD</sequence>
<dbReference type="Proteomes" id="UP001589775">
    <property type="component" value="Unassembled WGS sequence"/>
</dbReference>
<evidence type="ECO:0000313" key="2">
    <source>
        <dbReference type="EMBL" id="MFC0242321.1"/>
    </source>
</evidence>
<dbReference type="RefSeq" id="WP_378390174.1">
    <property type="nucleotide sequence ID" value="NZ_JBHLWM010000007.1"/>
</dbReference>
<name>A0ABV6EVS1_9BRAD</name>
<keyword evidence="1" id="KW-0812">Transmembrane</keyword>
<keyword evidence="3" id="KW-1185">Reference proteome</keyword>
<feature type="transmembrane region" description="Helical" evidence="1">
    <location>
        <begin position="91"/>
        <end position="110"/>
    </location>
</feature>
<feature type="transmembrane region" description="Helical" evidence="1">
    <location>
        <begin position="116"/>
        <end position="134"/>
    </location>
</feature>
<feature type="transmembrane region" description="Helical" evidence="1">
    <location>
        <begin position="139"/>
        <end position="157"/>
    </location>
</feature>
<feature type="transmembrane region" description="Helical" evidence="1">
    <location>
        <begin position="59"/>
        <end position="79"/>
    </location>
</feature>
<reference evidence="2 3" key="1">
    <citation type="submission" date="2024-09" db="EMBL/GenBank/DDBJ databases">
        <authorList>
            <person name="Sun Q."/>
            <person name="Mori K."/>
        </authorList>
    </citation>
    <scope>NUCLEOTIDE SEQUENCE [LARGE SCALE GENOMIC DNA]</scope>
    <source>
        <strain evidence="2 3">KCTC 23279</strain>
    </source>
</reference>
<comment type="caution">
    <text evidence="2">The sequence shown here is derived from an EMBL/GenBank/DDBJ whole genome shotgun (WGS) entry which is preliminary data.</text>
</comment>
<evidence type="ECO:0008006" key="4">
    <source>
        <dbReference type="Google" id="ProtNLM"/>
    </source>
</evidence>
<organism evidence="2 3">
    <name type="scientific">Rhodopseudomonas telluris</name>
    <dbReference type="NCBI Taxonomy" id="644215"/>
    <lineage>
        <taxon>Bacteria</taxon>
        <taxon>Pseudomonadati</taxon>
        <taxon>Pseudomonadota</taxon>
        <taxon>Alphaproteobacteria</taxon>
        <taxon>Hyphomicrobiales</taxon>
        <taxon>Nitrobacteraceae</taxon>
        <taxon>Rhodopseudomonas</taxon>
    </lineage>
</organism>
<evidence type="ECO:0000256" key="1">
    <source>
        <dbReference type="SAM" id="Phobius"/>
    </source>
</evidence>
<feature type="transmembrane region" description="Helical" evidence="1">
    <location>
        <begin position="31"/>
        <end position="53"/>
    </location>
</feature>
<evidence type="ECO:0000313" key="3">
    <source>
        <dbReference type="Proteomes" id="UP001589775"/>
    </source>
</evidence>
<proteinExistence type="predicted"/>
<keyword evidence="1" id="KW-1133">Transmembrane helix</keyword>
<dbReference type="EMBL" id="JBHLWM010000007">
    <property type="protein sequence ID" value="MFC0242321.1"/>
    <property type="molecule type" value="Genomic_DNA"/>
</dbReference>
<protein>
    <recommendedName>
        <fullName evidence="4">DUF2157 domain-containing protein</fullName>
    </recommendedName>
</protein>
<accession>A0ABV6EVS1</accession>
<keyword evidence="1" id="KW-0472">Membrane</keyword>
<feature type="transmembrane region" description="Helical" evidence="1">
    <location>
        <begin position="163"/>
        <end position="180"/>
    </location>
</feature>
<gene>
    <name evidence="2" type="ORF">ACFFJ6_17655</name>
</gene>